<comment type="caution">
    <text evidence="1">The sequence shown here is derived from an EMBL/GenBank/DDBJ whole genome shotgun (WGS) entry which is preliminary data.</text>
</comment>
<protein>
    <recommendedName>
        <fullName evidence="3">MATH domain-containing protein</fullName>
    </recommendedName>
</protein>
<dbReference type="EMBL" id="BTSX01000005">
    <property type="protein sequence ID" value="GMT00520.1"/>
    <property type="molecule type" value="Genomic_DNA"/>
</dbReference>
<sequence length="101" mass="11874">LSTNISVFFDYQECGFMKKNGHWELQVIFSFPSSEDACIVHCESQSIKNDKRSMPRRFEESLEEFQLIPIKIEQKAPLPTVFWSLTEDNLTELFLGYGRIY</sequence>
<organism evidence="1 2">
    <name type="scientific">Pristionchus entomophagus</name>
    <dbReference type="NCBI Taxonomy" id="358040"/>
    <lineage>
        <taxon>Eukaryota</taxon>
        <taxon>Metazoa</taxon>
        <taxon>Ecdysozoa</taxon>
        <taxon>Nematoda</taxon>
        <taxon>Chromadorea</taxon>
        <taxon>Rhabditida</taxon>
        <taxon>Rhabditina</taxon>
        <taxon>Diplogasteromorpha</taxon>
        <taxon>Diplogasteroidea</taxon>
        <taxon>Neodiplogasteridae</taxon>
        <taxon>Pristionchus</taxon>
    </lineage>
</organism>
<evidence type="ECO:0000313" key="1">
    <source>
        <dbReference type="EMBL" id="GMT00520.1"/>
    </source>
</evidence>
<keyword evidence="2" id="KW-1185">Reference proteome</keyword>
<name>A0AAV5U267_9BILA</name>
<dbReference type="AlphaFoldDB" id="A0AAV5U267"/>
<reference evidence="1" key="1">
    <citation type="submission" date="2023-10" db="EMBL/GenBank/DDBJ databases">
        <title>Genome assembly of Pristionchus species.</title>
        <authorList>
            <person name="Yoshida K."/>
            <person name="Sommer R.J."/>
        </authorList>
    </citation>
    <scope>NUCLEOTIDE SEQUENCE</scope>
    <source>
        <strain evidence="1">RS0144</strain>
    </source>
</reference>
<evidence type="ECO:0000313" key="2">
    <source>
        <dbReference type="Proteomes" id="UP001432027"/>
    </source>
</evidence>
<evidence type="ECO:0008006" key="3">
    <source>
        <dbReference type="Google" id="ProtNLM"/>
    </source>
</evidence>
<accession>A0AAV5U267</accession>
<gene>
    <name evidence="1" type="ORF">PENTCL1PPCAC_22694</name>
</gene>
<dbReference type="Proteomes" id="UP001432027">
    <property type="component" value="Unassembled WGS sequence"/>
</dbReference>
<proteinExistence type="predicted"/>
<feature type="non-terminal residue" evidence="1">
    <location>
        <position position="1"/>
    </location>
</feature>